<dbReference type="InParanoid" id="A0A7N2MZG4"/>
<reference evidence="3" key="2">
    <citation type="submission" date="2021-01" db="UniProtKB">
        <authorList>
            <consortium name="EnsemblPlants"/>
        </authorList>
    </citation>
    <scope>IDENTIFICATION</scope>
</reference>
<reference evidence="3 4" key="1">
    <citation type="journal article" date="2016" name="G3 (Bethesda)">
        <title>First Draft Assembly and Annotation of the Genome of a California Endemic Oak Quercus lobata Nee (Fagaceae).</title>
        <authorList>
            <person name="Sork V.L."/>
            <person name="Fitz-Gibbon S.T."/>
            <person name="Puiu D."/>
            <person name="Crepeau M."/>
            <person name="Gugger P.F."/>
            <person name="Sherman R."/>
            <person name="Stevens K."/>
            <person name="Langley C.H."/>
            <person name="Pellegrini M."/>
            <person name="Salzberg S.L."/>
        </authorList>
    </citation>
    <scope>NUCLEOTIDE SEQUENCE [LARGE SCALE GENOMIC DNA]</scope>
    <source>
        <strain evidence="3 4">cv. SW786</strain>
    </source>
</reference>
<dbReference type="Pfam" id="PF03372">
    <property type="entry name" value="Exo_endo_phos"/>
    <property type="match status" value="1"/>
</dbReference>
<evidence type="ECO:0000313" key="4">
    <source>
        <dbReference type="Proteomes" id="UP000594261"/>
    </source>
</evidence>
<dbReference type="PANTHER" id="PTHR35218">
    <property type="entry name" value="RNASE H DOMAIN-CONTAINING PROTEIN"/>
    <property type="match status" value="1"/>
</dbReference>
<dbReference type="GO" id="GO:0003824">
    <property type="term" value="F:catalytic activity"/>
    <property type="evidence" value="ECO:0007669"/>
    <property type="project" value="InterPro"/>
</dbReference>
<dbReference type="EMBL" id="LRBV02000011">
    <property type="status" value="NOT_ANNOTATED_CDS"/>
    <property type="molecule type" value="Genomic_DNA"/>
</dbReference>
<dbReference type="Proteomes" id="UP000594261">
    <property type="component" value="Chromosome 11"/>
</dbReference>
<name>A0A7N2MZG4_QUELO</name>
<feature type="compositionally biased region" description="Polar residues" evidence="1">
    <location>
        <begin position="135"/>
        <end position="145"/>
    </location>
</feature>
<dbReference type="EnsemblPlants" id="QL11p043761:mrna">
    <property type="protein sequence ID" value="QL11p043761:mrna"/>
    <property type="gene ID" value="QL11p043761"/>
</dbReference>
<dbReference type="AlphaFoldDB" id="A0A7N2MZG4"/>
<sequence>MKVLDKSNEGAHKVLFSFDSSKDVDRILSGEPWSFDKSLVVLQRYNRLTPLEDLAFDKASFWVQVHNIPIGYRTKSVAEDICESIGAVDRSTEALKCEGGNYTGPSKKNVVRVSGFYKDRAENISTWRGREGKQFPSQAKTSKTTKQPEKDSSDMEADFAEFPNTESCDVMSQHEENQCLQQPHNLIHTPHESHGTPLHEISNTPQRPVLIDATLQAKWKRYPRVAESTPVTKDDIPTTKDNTIGSKRSITVLTNQCAMSCIVWNCRGLGNQLAIQELVELVQVKAPAVVFLAETLANEARLDYVKERIWFDHKFFVPRITRGGRLVFYWRSDIEVENSLPWLCVGDFNEVTKQSEKSGGRLRPRAQMQLFREVLDECSFMDLCFKAGLEFQQKKKAFQFKEMWLADKECGETVEGVWQASYEEGDNRRVLRKIENCGKGLTRGSQKCFRNVRKELEKKRKELARVEKLALQTGGSFWLVQIQNEINVLMGKEERTWRQRSRTLYLKDGDRTTRFFHCRATQRKRRNHIAGIQNQADDWCTEQNQISDIFLDYYNQLFTSSNPIEMAVEIDSIPKVVTEEMNGILTQDNQNKTEITIK</sequence>
<dbReference type="PANTHER" id="PTHR35218:SF9">
    <property type="entry name" value="ENDONUCLEASE_EXONUCLEASE_PHOSPHATASE DOMAIN-CONTAINING PROTEIN"/>
    <property type="match status" value="1"/>
</dbReference>
<dbReference type="Gramene" id="QL11p043761:mrna">
    <property type="protein sequence ID" value="QL11p043761:mrna"/>
    <property type="gene ID" value="QL11p043761"/>
</dbReference>
<evidence type="ECO:0000259" key="2">
    <source>
        <dbReference type="Pfam" id="PF03372"/>
    </source>
</evidence>
<evidence type="ECO:0000256" key="1">
    <source>
        <dbReference type="SAM" id="MobiDB-lite"/>
    </source>
</evidence>
<keyword evidence="4" id="KW-1185">Reference proteome</keyword>
<accession>A0A7N2MZG4</accession>
<protein>
    <recommendedName>
        <fullName evidence="2">Endonuclease/exonuclease/phosphatase domain-containing protein</fullName>
    </recommendedName>
</protein>
<dbReference type="InterPro" id="IPR036691">
    <property type="entry name" value="Endo/exonu/phosph_ase_sf"/>
</dbReference>
<organism evidence="3 4">
    <name type="scientific">Quercus lobata</name>
    <name type="common">Valley oak</name>
    <dbReference type="NCBI Taxonomy" id="97700"/>
    <lineage>
        <taxon>Eukaryota</taxon>
        <taxon>Viridiplantae</taxon>
        <taxon>Streptophyta</taxon>
        <taxon>Embryophyta</taxon>
        <taxon>Tracheophyta</taxon>
        <taxon>Spermatophyta</taxon>
        <taxon>Magnoliopsida</taxon>
        <taxon>eudicotyledons</taxon>
        <taxon>Gunneridae</taxon>
        <taxon>Pentapetalae</taxon>
        <taxon>rosids</taxon>
        <taxon>fabids</taxon>
        <taxon>Fagales</taxon>
        <taxon>Fagaceae</taxon>
        <taxon>Quercus</taxon>
    </lineage>
</organism>
<dbReference type="SUPFAM" id="SSF56219">
    <property type="entry name" value="DNase I-like"/>
    <property type="match status" value="1"/>
</dbReference>
<feature type="region of interest" description="Disordered" evidence="1">
    <location>
        <begin position="127"/>
        <end position="156"/>
    </location>
</feature>
<dbReference type="Gene3D" id="3.60.10.10">
    <property type="entry name" value="Endonuclease/exonuclease/phosphatase"/>
    <property type="match status" value="1"/>
</dbReference>
<proteinExistence type="predicted"/>
<evidence type="ECO:0000313" key="3">
    <source>
        <dbReference type="EnsemblPlants" id="QL11p043761:mrna"/>
    </source>
</evidence>
<feature type="domain" description="Endonuclease/exonuclease/phosphatase" evidence="2">
    <location>
        <begin position="263"/>
        <end position="350"/>
    </location>
</feature>
<dbReference type="InterPro" id="IPR005135">
    <property type="entry name" value="Endo/exonuclease/phosphatase"/>
</dbReference>